<organism evidence="1 2">
    <name type="scientific">Vaccinium darrowii</name>
    <dbReference type="NCBI Taxonomy" id="229202"/>
    <lineage>
        <taxon>Eukaryota</taxon>
        <taxon>Viridiplantae</taxon>
        <taxon>Streptophyta</taxon>
        <taxon>Embryophyta</taxon>
        <taxon>Tracheophyta</taxon>
        <taxon>Spermatophyta</taxon>
        <taxon>Magnoliopsida</taxon>
        <taxon>eudicotyledons</taxon>
        <taxon>Gunneridae</taxon>
        <taxon>Pentapetalae</taxon>
        <taxon>asterids</taxon>
        <taxon>Ericales</taxon>
        <taxon>Ericaceae</taxon>
        <taxon>Vaccinioideae</taxon>
        <taxon>Vaccinieae</taxon>
        <taxon>Vaccinium</taxon>
    </lineage>
</organism>
<dbReference type="Proteomes" id="UP000828048">
    <property type="component" value="Chromosome 1"/>
</dbReference>
<reference evidence="1 2" key="1">
    <citation type="journal article" date="2021" name="Hortic Res">
        <title>High-quality reference genome and annotation aids understanding of berry development for evergreen blueberry (Vaccinium darrowii).</title>
        <authorList>
            <person name="Yu J."/>
            <person name="Hulse-Kemp A.M."/>
            <person name="Babiker E."/>
            <person name="Staton M."/>
        </authorList>
    </citation>
    <scope>NUCLEOTIDE SEQUENCE [LARGE SCALE GENOMIC DNA]</scope>
    <source>
        <strain evidence="2">cv. NJ 8807/NJ 8810</strain>
        <tissue evidence="1">Young leaf</tissue>
    </source>
</reference>
<evidence type="ECO:0000313" key="1">
    <source>
        <dbReference type="EMBL" id="KAH7844162.1"/>
    </source>
</evidence>
<name>A0ACB7XTR4_9ERIC</name>
<gene>
    <name evidence="1" type="ORF">Vadar_024997</name>
</gene>
<evidence type="ECO:0000313" key="2">
    <source>
        <dbReference type="Proteomes" id="UP000828048"/>
    </source>
</evidence>
<proteinExistence type="predicted"/>
<protein>
    <submittedName>
        <fullName evidence="1">Uncharacterized protein</fullName>
    </submittedName>
</protein>
<accession>A0ACB7XTR4</accession>
<dbReference type="EMBL" id="CM037151">
    <property type="protein sequence ID" value="KAH7844162.1"/>
    <property type="molecule type" value="Genomic_DNA"/>
</dbReference>
<keyword evidence="2" id="KW-1185">Reference proteome</keyword>
<comment type="caution">
    <text evidence="1">The sequence shown here is derived from an EMBL/GenBank/DDBJ whole genome shotgun (WGS) entry which is preliminary data.</text>
</comment>
<sequence>MEKLLSVQEKKATKQAKTKKAKPVKVVYISNPMKVKTTASEFRALVQELTGRDAGMPDPTKYPEIDGSEEIKANITSDDDDHAVSEVPRREQAACEVQMKRSDVAFEPYDDVFMPQMLENFTGFFPSNLYESPHVDVHRSL</sequence>